<evidence type="ECO:0000259" key="3">
    <source>
        <dbReference type="Pfam" id="PF19313"/>
    </source>
</evidence>
<feature type="domain" description="Carbohydrate-binding" evidence="2">
    <location>
        <begin position="46"/>
        <end position="218"/>
    </location>
</feature>
<gene>
    <name evidence="4" type="ORF">QQ008_20670</name>
</gene>
<organism evidence="4 5">
    <name type="scientific">Splendidivirga corallicola</name>
    <dbReference type="NCBI Taxonomy" id="3051826"/>
    <lineage>
        <taxon>Bacteria</taxon>
        <taxon>Pseudomonadati</taxon>
        <taxon>Bacteroidota</taxon>
        <taxon>Cytophagia</taxon>
        <taxon>Cytophagales</taxon>
        <taxon>Splendidivirgaceae</taxon>
        <taxon>Splendidivirga</taxon>
    </lineage>
</organism>
<dbReference type="InterPro" id="IPR045670">
    <property type="entry name" value="DUF5916"/>
</dbReference>
<comment type="caution">
    <text evidence="4">The sequence shown here is derived from an EMBL/GenBank/DDBJ whole genome shotgun (WGS) entry which is preliminary data.</text>
</comment>
<keyword evidence="5" id="KW-1185">Reference proteome</keyword>
<dbReference type="Pfam" id="PF19313">
    <property type="entry name" value="DUF5916"/>
    <property type="match status" value="1"/>
</dbReference>
<keyword evidence="1" id="KW-0732">Signal</keyword>
<feature type="chain" id="PRO_5045448766" evidence="1">
    <location>
        <begin position="27"/>
        <end position="743"/>
    </location>
</feature>
<dbReference type="SUPFAM" id="SSF49344">
    <property type="entry name" value="CBD9-like"/>
    <property type="match status" value="1"/>
</dbReference>
<dbReference type="RefSeq" id="WP_346753840.1">
    <property type="nucleotide sequence ID" value="NZ_JAUJEA010000008.1"/>
</dbReference>
<dbReference type="InterPro" id="IPR010502">
    <property type="entry name" value="Carb-bd_dom_fam9"/>
</dbReference>
<reference evidence="4" key="1">
    <citation type="submission" date="2023-06" db="EMBL/GenBank/DDBJ databases">
        <title>Genomic of Parafulvivirga corallium.</title>
        <authorList>
            <person name="Wang G."/>
        </authorList>
    </citation>
    <scope>NUCLEOTIDE SEQUENCE</scope>
    <source>
        <strain evidence="4">BMA10</strain>
    </source>
</reference>
<dbReference type="Proteomes" id="UP001172082">
    <property type="component" value="Unassembled WGS sequence"/>
</dbReference>
<feature type="domain" description="DUF5916" evidence="3">
    <location>
        <begin position="248"/>
        <end position="653"/>
    </location>
</feature>
<proteinExistence type="predicted"/>
<evidence type="ECO:0000256" key="1">
    <source>
        <dbReference type="SAM" id="SignalP"/>
    </source>
</evidence>
<dbReference type="CDD" id="cd09618">
    <property type="entry name" value="CBM9_like_2"/>
    <property type="match status" value="1"/>
</dbReference>
<feature type="signal peptide" evidence="1">
    <location>
        <begin position="1"/>
        <end position="26"/>
    </location>
</feature>
<evidence type="ECO:0000313" key="4">
    <source>
        <dbReference type="EMBL" id="MDN5203817.1"/>
    </source>
</evidence>
<accession>A0ABT8KSS6</accession>
<dbReference type="Pfam" id="PF06452">
    <property type="entry name" value="CBM9_1"/>
    <property type="match status" value="1"/>
</dbReference>
<protein>
    <submittedName>
        <fullName evidence="4">DUF5916 domain-containing protein</fullName>
    </submittedName>
</protein>
<dbReference type="Gene3D" id="2.60.40.1190">
    <property type="match status" value="1"/>
</dbReference>
<dbReference type="EMBL" id="JAUJEA010000008">
    <property type="protein sequence ID" value="MDN5203817.1"/>
    <property type="molecule type" value="Genomic_DNA"/>
</dbReference>
<evidence type="ECO:0000313" key="5">
    <source>
        <dbReference type="Proteomes" id="UP001172082"/>
    </source>
</evidence>
<sequence length="743" mass="86022">MNLIPNHIKVLQVFIALLFHSITLSAQNGGSTPQLHIQKAVSDIQLDGELNEEAWKKAEVAKDFHQYFPFDTSYSETKSEIRMTYDDNFLYIATICRDVKKGGYVTNSLRRDFRGLGNDGISIILDPFRDQTNAFFFGLNPFNIQREALISNGGNGRNSFSLSWDNKWYSASKIYDGYWIGEIAIPFKTLRFKEGSKEWGINFYRLDSKQNERSSWVHIPRNFLIFSLAHTGNLLWDKPLKKPGANVAVIPYVTGGISKNHEEGEDSDHMGKIGGDAKIAVGPSLNLDLTVNPDFSQVEVDQQVTNLDRFELFFPERRQFFLENADLFGSFGTNRIRPFFSRRIGIARDTINDVNVENKIIYGARLSGKINENWRIGFMNMQTSKDEDIGLESFNYTVGAVQRKVFRRSNIGVIFVNKQTFKENGSDNFTLNPSNYNRTIGIDYNLASADNTWTGKTFYHRSFTEENAEKEFAHGFDLAYNHRNYSLEWSHQVVGENYDAEVGFIPRLGFNRINPELEFFLYPNSKIINRHGPTLEAEVIWNKENGRTDHEYSLGYSINFQNAARLNFSLENNYTFLTSSFDPTRTDGVELPEFTDYNYTNAQLFYTSDQRKAFYYELEFRAGQFFNGSIFSMSGNLNYRYQPYVVFSLNYSYDNIRLPAPFSDADLLLIGPRIDLTFSRSVFFTTFIQYNNQIDNININSRFQWRFKPVSDLFVVYTDNYFPDSFKVKNRALVVKFTYWLNI</sequence>
<name>A0ABT8KSS6_9BACT</name>
<evidence type="ECO:0000259" key="2">
    <source>
        <dbReference type="Pfam" id="PF06452"/>
    </source>
</evidence>